<dbReference type="SMR" id="A0A015IJS8"/>
<dbReference type="GO" id="GO:0005506">
    <property type="term" value="F:iron ion binding"/>
    <property type="evidence" value="ECO:0007669"/>
    <property type="project" value="InterPro"/>
</dbReference>
<dbReference type="PANTHER" id="PTHR24296">
    <property type="entry name" value="CYTOCHROME P450"/>
    <property type="match status" value="1"/>
</dbReference>
<comment type="cofactor">
    <cofactor evidence="5">
        <name>heme</name>
        <dbReference type="ChEBI" id="CHEBI:30413"/>
    </cofactor>
</comment>
<reference evidence="7 8" key="1">
    <citation type="submission" date="2014-02" db="EMBL/GenBank/DDBJ databases">
        <title>Single nucleus genome sequencing reveals high similarity among nuclei of an endomycorrhizal fungus.</title>
        <authorList>
            <person name="Lin K."/>
            <person name="Geurts R."/>
            <person name="Zhang Z."/>
            <person name="Limpens E."/>
            <person name="Saunders D.G."/>
            <person name="Mu D."/>
            <person name="Pang E."/>
            <person name="Cao H."/>
            <person name="Cha H."/>
            <person name="Lin T."/>
            <person name="Zhou Q."/>
            <person name="Shang Y."/>
            <person name="Li Y."/>
            <person name="Ivanov S."/>
            <person name="Sharma T."/>
            <person name="Velzen R.V."/>
            <person name="Ruijter N.D."/>
            <person name="Aanen D.K."/>
            <person name="Win J."/>
            <person name="Kamoun S."/>
            <person name="Bisseling T."/>
            <person name="Huang S."/>
        </authorList>
    </citation>
    <scope>NUCLEOTIDE SEQUENCE [LARGE SCALE GENOMIC DNA]</scope>
    <source>
        <strain evidence="8">DAOM197198w</strain>
    </source>
</reference>
<dbReference type="Pfam" id="PF00067">
    <property type="entry name" value="p450"/>
    <property type="match status" value="1"/>
</dbReference>
<dbReference type="PRINTS" id="PR00463">
    <property type="entry name" value="EP450I"/>
</dbReference>
<keyword evidence="7" id="KW-0489">Methyltransferase</keyword>
<dbReference type="GO" id="GO:0006629">
    <property type="term" value="P:lipid metabolic process"/>
    <property type="evidence" value="ECO:0007669"/>
    <property type="project" value="UniProtKB-ARBA"/>
</dbReference>
<dbReference type="InterPro" id="IPR017972">
    <property type="entry name" value="Cyt_P450_CS"/>
</dbReference>
<dbReference type="GO" id="GO:0004497">
    <property type="term" value="F:monooxygenase activity"/>
    <property type="evidence" value="ECO:0007669"/>
    <property type="project" value="UniProtKB-KW"/>
</dbReference>
<dbReference type="SUPFAM" id="SSF48264">
    <property type="entry name" value="Cytochrome P450"/>
    <property type="match status" value="1"/>
</dbReference>
<dbReference type="EMBL" id="JEMT01027385">
    <property type="protein sequence ID" value="EXX57417.1"/>
    <property type="molecule type" value="Genomic_DNA"/>
</dbReference>
<sequence length="493" mass="56696">MYLITEICLSLIGLLIYLIIKYPDRSIATRSRPDINGNKGYPLIGNLISVLNNDVVLLMHCTLMEYGPVSTYTIPVLGRQITVNSPELLEHVMKTKFDNYVKGTIFSKIVYDVLGDGIFNADGEMWKFQRRLASHLFRGQNFRDVICVVFEEETKILLNILQEAAKKGDVIDLQDIFFRFTLDSFGKITFETDFGSLTNPNEPVQFAEAFDFVQTMIDKRFINPIWPITELLTKDGAKMRSSCKYLSNYAYNIVKKRRDNEGSLKNNDILSMFMNAEINDENGNMRKLSDKELRDIVLNLLIAGRDTTAQAISWMMYNIMVHPDVEEKLIKEANSSENLIPSYDEIKKFKYAHAVFHETLRLHPSVPKNNKLCIKDDVLPNGIPIHAGEWVSWSSWAMGRDERIWGKDAQKFIPDRFLENERPNQYKFNSFNCGPRICLGQNFATVEALTVATTILKQFKFELLPGQKSPPDFAQSITLRMKNPLLVKVHFRQ</sequence>
<keyword evidence="3 6" id="KW-0560">Oxidoreductase</keyword>
<evidence type="ECO:0000256" key="3">
    <source>
        <dbReference type="ARBA" id="ARBA00023002"/>
    </source>
</evidence>
<evidence type="ECO:0000313" key="7">
    <source>
        <dbReference type="EMBL" id="EXX57417.1"/>
    </source>
</evidence>
<dbReference type="Gene3D" id="1.10.630.10">
    <property type="entry name" value="Cytochrome P450"/>
    <property type="match status" value="1"/>
</dbReference>
<evidence type="ECO:0000256" key="5">
    <source>
        <dbReference type="PIRSR" id="PIRSR602401-1"/>
    </source>
</evidence>
<keyword evidence="4 5" id="KW-0408">Iron</keyword>
<dbReference type="GO" id="GO:0008168">
    <property type="term" value="F:methyltransferase activity"/>
    <property type="evidence" value="ECO:0007669"/>
    <property type="project" value="UniProtKB-KW"/>
</dbReference>
<keyword evidence="8" id="KW-1185">Reference proteome</keyword>
<feature type="binding site" description="axial binding residue" evidence="5">
    <location>
        <position position="438"/>
    </location>
    <ligand>
        <name>heme</name>
        <dbReference type="ChEBI" id="CHEBI:30413"/>
    </ligand>
    <ligandPart>
        <name>Fe</name>
        <dbReference type="ChEBI" id="CHEBI:18248"/>
    </ligandPart>
</feature>
<accession>A0A015IJS8</accession>
<evidence type="ECO:0000256" key="2">
    <source>
        <dbReference type="ARBA" id="ARBA00022723"/>
    </source>
</evidence>
<dbReference type="PROSITE" id="PS00086">
    <property type="entry name" value="CYTOCHROME_P450"/>
    <property type="match status" value="1"/>
</dbReference>
<dbReference type="HOGENOM" id="CLU_001570_27_2_1"/>
<dbReference type="InterPro" id="IPR002401">
    <property type="entry name" value="Cyt_P450_E_grp-I"/>
</dbReference>
<evidence type="ECO:0000313" key="8">
    <source>
        <dbReference type="Proteomes" id="UP000022910"/>
    </source>
</evidence>
<dbReference type="GO" id="GO:0032259">
    <property type="term" value="P:methylation"/>
    <property type="evidence" value="ECO:0007669"/>
    <property type="project" value="UniProtKB-KW"/>
</dbReference>
<dbReference type="Proteomes" id="UP000022910">
    <property type="component" value="Unassembled WGS sequence"/>
</dbReference>
<evidence type="ECO:0000256" key="1">
    <source>
        <dbReference type="ARBA" id="ARBA00010617"/>
    </source>
</evidence>
<proteinExistence type="inferred from homology"/>
<organism evidence="7 8">
    <name type="scientific">Rhizophagus irregularis (strain DAOM 197198w)</name>
    <name type="common">Glomus intraradices</name>
    <dbReference type="NCBI Taxonomy" id="1432141"/>
    <lineage>
        <taxon>Eukaryota</taxon>
        <taxon>Fungi</taxon>
        <taxon>Fungi incertae sedis</taxon>
        <taxon>Mucoromycota</taxon>
        <taxon>Glomeromycotina</taxon>
        <taxon>Glomeromycetes</taxon>
        <taxon>Glomerales</taxon>
        <taxon>Glomeraceae</taxon>
        <taxon>Rhizophagus</taxon>
    </lineage>
</organism>
<dbReference type="InterPro" id="IPR036396">
    <property type="entry name" value="Cyt_P450_sf"/>
</dbReference>
<dbReference type="PRINTS" id="PR00385">
    <property type="entry name" value="P450"/>
</dbReference>
<gene>
    <name evidence="7" type="ORF">RirG_207250</name>
</gene>
<dbReference type="STRING" id="1432141.A0A015IJS8"/>
<dbReference type="OrthoDB" id="1470350at2759"/>
<dbReference type="GO" id="GO:0016705">
    <property type="term" value="F:oxidoreductase activity, acting on paired donors, with incorporation or reduction of molecular oxygen"/>
    <property type="evidence" value="ECO:0007669"/>
    <property type="project" value="InterPro"/>
</dbReference>
<evidence type="ECO:0000256" key="6">
    <source>
        <dbReference type="RuleBase" id="RU000461"/>
    </source>
</evidence>
<evidence type="ECO:0000256" key="4">
    <source>
        <dbReference type="ARBA" id="ARBA00023004"/>
    </source>
</evidence>
<dbReference type="GO" id="GO:0020037">
    <property type="term" value="F:heme binding"/>
    <property type="evidence" value="ECO:0007669"/>
    <property type="project" value="InterPro"/>
</dbReference>
<protein>
    <submittedName>
        <fullName evidence="7">Sterol 14-demethylase</fullName>
    </submittedName>
</protein>
<dbReference type="AlphaFoldDB" id="A0A015IJS8"/>
<comment type="similarity">
    <text evidence="1 6">Belongs to the cytochrome P450 family.</text>
</comment>
<dbReference type="OMA" id="MGTRVNS"/>
<name>A0A015IJS8_RHIIW</name>
<dbReference type="InterPro" id="IPR001128">
    <property type="entry name" value="Cyt_P450"/>
</dbReference>
<keyword evidence="6" id="KW-0503">Monooxygenase</keyword>
<keyword evidence="7" id="KW-0808">Transferase</keyword>
<comment type="caution">
    <text evidence="7">The sequence shown here is derived from an EMBL/GenBank/DDBJ whole genome shotgun (WGS) entry which is preliminary data.</text>
</comment>
<keyword evidence="5 6" id="KW-0349">Heme</keyword>
<keyword evidence="2 5" id="KW-0479">Metal-binding</keyword>